<evidence type="ECO:0000259" key="1">
    <source>
        <dbReference type="Pfam" id="PF08385"/>
    </source>
</evidence>
<dbReference type="AlphaFoldDB" id="A0AAV7UGP8"/>
<organism evidence="2 3">
    <name type="scientific">Pleurodeles waltl</name>
    <name type="common">Iberian ribbed newt</name>
    <dbReference type="NCBI Taxonomy" id="8319"/>
    <lineage>
        <taxon>Eukaryota</taxon>
        <taxon>Metazoa</taxon>
        <taxon>Chordata</taxon>
        <taxon>Craniata</taxon>
        <taxon>Vertebrata</taxon>
        <taxon>Euteleostomi</taxon>
        <taxon>Amphibia</taxon>
        <taxon>Batrachia</taxon>
        <taxon>Caudata</taxon>
        <taxon>Salamandroidea</taxon>
        <taxon>Salamandridae</taxon>
        <taxon>Pleurodelinae</taxon>
        <taxon>Pleurodeles</taxon>
    </lineage>
</organism>
<proteinExistence type="predicted"/>
<dbReference type="EMBL" id="JANPWB010000005">
    <property type="protein sequence ID" value="KAJ1188149.1"/>
    <property type="molecule type" value="Genomic_DNA"/>
</dbReference>
<evidence type="ECO:0000313" key="3">
    <source>
        <dbReference type="Proteomes" id="UP001066276"/>
    </source>
</evidence>
<sequence>MRGKILSEEIHIMNEEFQEIWRVFQESKYDPLDYRNMEFLHDYKRYTQQMNAFDHHLANILNVAFNESNGLDSAFKVLQIFGSLLERPIINSLFYPNYAVLLSMFEKEINCCKKIYHNQKQELSNGCDVLHKNMPFTAGNLKWSQELRDRILGQRTSFKHVNHQALQTDEASLVFQKCDELLQLLDKHDNEIYTAWANNLNFLCESHLNQPILRGDEHGFFEVNFNHQVT</sequence>
<dbReference type="InterPro" id="IPR026983">
    <property type="entry name" value="DHC"/>
</dbReference>
<name>A0AAV7UGP8_PLEWA</name>
<dbReference type="GO" id="GO:0005858">
    <property type="term" value="C:axonemal dynein complex"/>
    <property type="evidence" value="ECO:0007669"/>
    <property type="project" value="TreeGrafter"/>
</dbReference>
<dbReference type="GO" id="GO:0045505">
    <property type="term" value="F:dynein intermediate chain binding"/>
    <property type="evidence" value="ECO:0007669"/>
    <property type="project" value="InterPro"/>
</dbReference>
<dbReference type="GO" id="GO:0007018">
    <property type="term" value="P:microtubule-based movement"/>
    <property type="evidence" value="ECO:0007669"/>
    <property type="project" value="InterPro"/>
</dbReference>
<protein>
    <recommendedName>
        <fullName evidence="1">Dynein heavy chain tail domain-containing protein</fullName>
    </recommendedName>
</protein>
<dbReference type="InterPro" id="IPR013594">
    <property type="entry name" value="Dynein_heavy_tail"/>
</dbReference>
<evidence type="ECO:0000313" key="2">
    <source>
        <dbReference type="EMBL" id="KAJ1188149.1"/>
    </source>
</evidence>
<keyword evidence="3" id="KW-1185">Reference proteome</keyword>
<gene>
    <name evidence="2" type="ORF">NDU88_004913</name>
</gene>
<comment type="caution">
    <text evidence="2">The sequence shown here is derived from an EMBL/GenBank/DDBJ whole genome shotgun (WGS) entry which is preliminary data.</text>
</comment>
<dbReference type="Proteomes" id="UP001066276">
    <property type="component" value="Chromosome 3_1"/>
</dbReference>
<dbReference type="Pfam" id="PF08385">
    <property type="entry name" value="DHC_N1"/>
    <property type="match status" value="1"/>
</dbReference>
<dbReference type="PANTHER" id="PTHR46532:SF11">
    <property type="entry name" value="DYNEIN AXONEMAL HEAVY CHAIN 12"/>
    <property type="match status" value="1"/>
</dbReference>
<reference evidence="2" key="1">
    <citation type="journal article" date="2022" name="bioRxiv">
        <title>Sequencing and chromosome-scale assembly of the giantPleurodeles waltlgenome.</title>
        <authorList>
            <person name="Brown T."/>
            <person name="Elewa A."/>
            <person name="Iarovenko S."/>
            <person name="Subramanian E."/>
            <person name="Araus A.J."/>
            <person name="Petzold A."/>
            <person name="Susuki M."/>
            <person name="Suzuki K.-i.T."/>
            <person name="Hayashi T."/>
            <person name="Toyoda A."/>
            <person name="Oliveira C."/>
            <person name="Osipova E."/>
            <person name="Leigh N.D."/>
            <person name="Simon A."/>
            <person name="Yun M.H."/>
        </authorList>
    </citation>
    <scope>NUCLEOTIDE SEQUENCE</scope>
    <source>
        <strain evidence="2">20211129_DDA</strain>
        <tissue evidence="2">Liver</tissue>
    </source>
</reference>
<accession>A0AAV7UGP8</accession>
<feature type="domain" description="Dynein heavy chain tail" evidence="1">
    <location>
        <begin position="2"/>
        <end position="229"/>
    </location>
</feature>
<dbReference type="PANTHER" id="PTHR46532">
    <property type="entry name" value="MALE FERTILITY FACTOR KL5"/>
    <property type="match status" value="1"/>
</dbReference>
<dbReference type="GO" id="GO:0051959">
    <property type="term" value="F:dynein light intermediate chain binding"/>
    <property type="evidence" value="ECO:0007669"/>
    <property type="project" value="InterPro"/>
</dbReference>